<sequence>MARIRIDGTNGADRIDQGNRAFLDIFAKDGNDVINLNRSDDLGGSNFVDAGKGDDGVVNAFEGGNDIRLGDGDDTYVGQGFAFSGSAFDTIRAGAGNDTIAVSTFHSDYFGDSGNDSFFSEGWQNLFNGGSGSDTISYEPRDDSSTLGGTGVGIDLGQGFAQTGANRFETLVSIENAAGTNVGDTILGSNGVNTLNGRGGNDILSGLGGNDRLIGGTGRDELHGDGGADKFDFNNKNESVTGANRDVIIDFSRSQGDKVDLATIDANSTAAANQAFSFIGSAGFSGHAGELRFSNGIISGDIDGNGTSDFHIQINVTSMNAADFIL</sequence>
<dbReference type="PRINTS" id="PR00313">
    <property type="entry name" value="CABNDNGRPT"/>
</dbReference>
<keyword evidence="2" id="KW-1185">Reference proteome</keyword>
<reference evidence="1 2" key="1">
    <citation type="submission" date="2021-03" db="EMBL/GenBank/DDBJ databases">
        <title>Genomic Encyclopedia of Type Strains, Phase IV (KMG-IV): sequencing the most valuable type-strain genomes for metagenomic binning, comparative biology and taxonomic classification.</title>
        <authorList>
            <person name="Goeker M."/>
        </authorList>
    </citation>
    <scope>NUCLEOTIDE SEQUENCE [LARGE SCALE GENOMIC DNA]</scope>
    <source>
        <strain evidence="1 2">DSM 26427</strain>
    </source>
</reference>
<dbReference type="Gene3D" id="2.150.10.10">
    <property type="entry name" value="Serralysin-like metalloprotease, C-terminal"/>
    <property type="match status" value="1"/>
</dbReference>
<comment type="caution">
    <text evidence="1">The sequence shown here is derived from an EMBL/GenBank/DDBJ whole genome shotgun (WGS) entry which is preliminary data.</text>
</comment>
<dbReference type="EMBL" id="JAGGJV010000005">
    <property type="protein sequence ID" value="MBP1859479.1"/>
    <property type="molecule type" value="Genomic_DNA"/>
</dbReference>
<dbReference type="InterPro" id="IPR011049">
    <property type="entry name" value="Serralysin-like_metalloprot_C"/>
</dbReference>
<dbReference type="SUPFAM" id="SSF51120">
    <property type="entry name" value="beta-Roll"/>
    <property type="match status" value="2"/>
</dbReference>
<dbReference type="EC" id="3.4.24.40" evidence="1"/>
<dbReference type="GO" id="GO:0016787">
    <property type="term" value="F:hydrolase activity"/>
    <property type="evidence" value="ECO:0007669"/>
    <property type="project" value="UniProtKB-KW"/>
</dbReference>
<dbReference type="RefSeq" id="WP_209853530.1">
    <property type="nucleotide sequence ID" value="NZ_JAGGJV010000005.1"/>
</dbReference>
<proteinExistence type="predicted"/>
<organism evidence="1 2">
    <name type="scientific">Rhizobium herbae</name>
    <dbReference type="NCBI Taxonomy" id="508661"/>
    <lineage>
        <taxon>Bacteria</taxon>
        <taxon>Pseudomonadati</taxon>
        <taxon>Pseudomonadota</taxon>
        <taxon>Alphaproteobacteria</taxon>
        <taxon>Hyphomicrobiales</taxon>
        <taxon>Rhizobiaceae</taxon>
        <taxon>Rhizobium/Agrobacterium group</taxon>
        <taxon>Rhizobium</taxon>
    </lineage>
</organism>
<dbReference type="PROSITE" id="PS00330">
    <property type="entry name" value="HEMOLYSIN_CALCIUM"/>
    <property type="match status" value="1"/>
</dbReference>
<dbReference type="Proteomes" id="UP000823786">
    <property type="component" value="Unassembled WGS sequence"/>
</dbReference>
<dbReference type="InterPro" id="IPR018511">
    <property type="entry name" value="Hemolysin-typ_Ca-bd_CS"/>
</dbReference>
<dbReference type="InterPro" id="IPR001343">
    <property type="entry name" value="Hemolysn_Ca-bd"/>
</dbReference>
<accession>A0ABS4ENE5</accession>
<name>A0ABS4ENE5_9HYPH</name>
<gene>
    <name evidence="1" type="ORF">J2Z75_002996</name>
</gene>
<evidence type="ECO:0000313" key="2">
    <source>
        <dbReference type="Proteomes" id="UP000823786"/>
    </source>
</evidence>
<protein>
    <submittedName>
        <fullName evidence="1">Serralysin</fullName>
        <ecNumber evidence="1">3.4.24.40</ecNumber>
    </submittedName>
</protein>
<dbReference type="Pfam" id="PF00353">
    <property type="entry name" value="HemolysinCabind"/>
    <property type="match status" value="2"/>
</dbReference>
<keyword evidence="1" id="KW-0378">Hydrolase</keyword>
<evidence type="ECO:0000313" key="1">
    <source>
        <dbReference type="EMBL" id="MBP1859479.1"/>
    </source>
</evidence>